<evidence type="ECO:0000313" key="2">
    <source>
        <dbReference type="EMBL" id="SNV38189.1"/>
    </source>
</evidence>
<keyword evidence="3" id="KW-1185">Reference proteome</keyword>
<keyword evidence="1" id="KW-1133">Transmembrane helix</keyword>
<dbReference type="KEGG" id="ctak:4412677_00755"/>
<sequence length="124" mass="14739">MIHRNFTFTEFFYISVFLLFLIFLFRIIKKQRQWSSRSLLISLMGGIILTVLSLLYSEGGYSGMFEVKSYGFPRQFIEQMRSIEKPNLTGWDRTVFLKFNFIQNLILYFLLVLNVTNLLTGRKI</sequence>
<gene>
    <name evidence="2" type="ORF">SAMEA4412677_00755</name>
</gene>
<dbReference type="AlphaFoldDB" id="A0A239WV99"/>
<keyword evidence="1" id="KW-0812">Transmembrane</keyword>
<dbReference type="EMBL" id="LT906465">
    <property type="protein sequence ID" value="SNV38189.1"/>
    <property type="molecule type" value="Genomic_DNA"/>
</dbReference>
<evidence type="ECO:0000313" key="3">
    <source>
        <dbReference type="Proteomes" id="UP000215196"/>
    </source>
</evidence>
<organism evidence="2 3">
    <name type="scientific">Chryseobacterium taklimakanense</name>
    <dbReference type="NCBI Taxonomy" id="536441"/>
    <lineage>
        <taxon>Bacteria</taxon>
        <taxon>Pseudomonadati</taxon>
        <taxon>Bacteroidota</taxon>
        <taxon>Flavobacteriia</taxon>
        <taxon>Flavobacteriales</taxon>
        <taxon>Weeksellaceae</taxon>
        <taxon>Chryseobacterium group</taxon>
        <taxon>Chryseobacterium</taxon>
    </lineage>
</organism>
<protein>
    <submittedName>
        <fullName evidence="2">Uncharacterized protein</fullName>
    </submittedName>
</protein>
<accession>A0A239WV99</accession>
<keyword evidence="1" id="KW-0472">Membrane</keyword>
<proteinExistence type="predicted"/>
<evidence type="ECO:0000256" key="1">
    <source>
        <dbReference type="SAM" id="Phobius"/>
    </source>
</evidence>
<name>A0A239WV99_9FLAO</name>
<dbReference type="Proteomes" id="UP000215196">
    <property type="component" value="Chromosome 1"/>
</dbReference>
<reference evidence="2" key="1">
    <citation type="submission" date="2017-06" db="EMBL/GenBank/DDBJ databases">
        <authorList>
            <consortium name="Pathogen Informatics"/>
        </authorList>
    </citation>
    <scope>NUCLEOTIDE SEQUENCE [LARGE SCALE GENOMIC DNA]</scope>
    <source>
        <strain evidence="2">NCTC13490</strain>
    </source>
</reference>
<feature type="transmembrane region" description="Helical" evidence="1">
    <location>
        <begin position="101"/>
        <end position="120"/>
    </location>
</feature>
<feature type="transmembrane region" description="Helical" evidence="1">
    <location>
        <begin position="6"/>
        <end position="27"/>
    </location>
</feature>
<feature type="transmembrane region" description="Helical" evidence="1">
    <location>
        <begin position="39"/>
        <end position="56"/>
    </location>
</feature>